<evidence type="ECO:0000256" key="5">
    <source>
        <dbReference type="ARBA" id="ARBA00023136"/>
    </source>
</evidence>
<organism evidence="7 8">
    <name type="scientific">Candidatus Danuiimicrobium aquiferis</name>
    <dbReference type="NCBI Taxonomy" id="1801832"/>
    <lineage>
        <taxon>Bacteria</taxon>
        <taxon>Pseudomonadati</taxon>
        <taxon>Candidatus Omnitrophota</taxon>
        <taxon>Candidatus Danuiimicrobium</taxon>
    </lineage>
</organism>
<keyword evidence="5 6" id="KW-0472">Membrane</keyword>
<dbReference type="InterPro" id="IPR012902">
    <property type="entry name" value="N_methyl_site"/>
</dbReference>
<keyword evidence="4 6" id="KW-1133">Transmembrane helix</keyword>
<feature type="transmembrane region" description="Helical" evidence="6">
    <location>
        <begin position="12"/>
        <end position="31"/>
    </location>
</feature>
<evidence type="ECO:0000313" key="7">
    <source>
        <dbReference type="EMBL" id="OGW95317.1"/>
    </source>
</evidence>
<accession>A0A1G1KQW2</accession>
<dbReference type="NCBIfam" id="TIGR02532">
    <property type="entry name" value="IV_pilin_GFxxxE"/>
    <property type="match status" value="1"/>
</dbReference>
<gene>
    <name evidence="7" type="ORF">A3G33_03065</name>
</gene>
<dbReference type="GO" id="GO:0016020">
    <property type="term" value="C:membrane"/>
    <property type="evidence" value="ECO:0007669"/>
    <property type="project" value="UniProtKB-SubCell"/>
</dbReference>
<dbReference type="PANTHER" id="PTHR30093:SF44">
    <property type="entry name" value="TYPE II SECRETION SYSTEM CORE PROTEIN G"/>
    <property type="match status" value="1"/>
</dbReference>
<comment type="subcellular location">
    <subcellularLocation>
        <location evidence="1">Membrane</location>
        <topology evidence="1">Single-pass membrane protein</topology>
    </subcellularLocation>
</comment>
<name>A0A1G1KQW2_9BACT</name>
<evidence type="ECO:0000256" key="2">
    <source>
        <dbReference type="ARBA" id="ARBA00022481"/>
    </source>
</evidence>
<protein>
    <recommendedName>
        <fullName evidence="9">Type II secretion system protein GspG C-terminal domain-containing protein</fullName>
    </recommendedName>
</protein>
<keyword evidence="3 6" id="KW-0812">Transmembrane</keyword>
<keyword evidence="2" id="KW-0488">Methylation</keyword>
<evidence type="ECO:0000256" key="3">
    <source>
        <dbReference type="ARBA" id="ARBA00022692"/>
    </source>
</evidence>
<evidence type="ECO:0000256" key="4">
    <source>
        <dbReference type="ARBA" id="ARBA00022989"/>
    </source>
</evidence>
<dbReference type="AlphaFoldDB" id="A0A1G1KQW2"/>
<comment type="caution">
    <text evidence="7">The sequence shown here is derived from an EMBL/GenBank/DDBJ whole genome shotgun (WGS) entry which is preliminary data.</text>
</comment>
<evidence type="ECO:0000256" key="6">
    <source>
        <dbReference type="SAM" id="Phobius"/>
    </source>
</evidence>
<dbReference type="Proteomes" id="UP000178187">
    <property type="component" value="Unassembled WGS sequence"/>
</dbReference>
<dbReference type="Gene3D" id="3.30.700.10">
    <property type="entry name" value="Glycoprotein, Type 4 Pilin"/>
    <property type="match status" value="1"/>
</dbReference>
<evidence type="ECO:0000256" key="1">
    <source>
        <dbReference type="ARBA" id="ARBA00004167"/>
    </source>
</evidence>
<reference evidence="7 8" key="1">
    <citation type="journal article" date="2016" name="Nat. Commun.">
        <title>Thousands of microbial genomes shed light on interconnected biogeochemical processes in an aquifer system.</title>
        <authorList>
            <person name="Anantharaman K."/>
            <person name="Brown C.T."/>
            <person name="Hug L.A."/>
            <person name="Sharon I."/>
            <person name="Castelle C.J."/>
            <person name="Probst A.J."/>
            <person name="Thomas B.C."/>
            <person name="Singh A."/>
            <person name="Wilkins M.J."/>
            <person name="Karaoz U."/>
            <person name="Brodie E.L."/>
            <person name="Williams K.H."/>
            <person name="Hubbard S.S."/>
            <person name="Banfield J.F."/>
        </authorList>
    </citation>
    <scope>NUCLEOTIDE SEQUENCE [LARGE SCALE GENOMIC DNA]</scope>
</reference>
<dbReference type="PROSITE" id="PS00409">
    <property type="entry name" value="PROKAR_NTER_METHYL"/>
    <property type="match status" value="1"/>
</dbReference>
<dbReference type="PANTHER" id="PTHR30093">
    <property type="entry name" value="GENERAL SECRETION PATHWAY PROTEIN G"/>
    <property type="match status" value="1"/>
</dbReference>
<dbReference type="Pfam" id="PF07963">
    <property type="entry name" value="N_methyl"/>
    <property type="match status" value="1"/>
</dbReference>
<dbReference type="InterPro" id="IPR045584">
    <property type="entry name" value="Pilin-like"/>
</dbReference>
<dbReference type="SUPFAM" id="SSF54523">
    <property type="entry name" value="Pili subunits"/>
    <property type="match status" value="1"/>
</dbReference>
<dbReference type="EMBL" id="MHFR01000066">
    <property type="protein sequence ID" value="OGW95317.1"/>
    <property type="molecule type" value="Genomic_DNA"/>
</dbReference>
<proteinExistence type="predicted"/>
<sequence length="347" mass="39248">MNKKRGFTLPEIITTVAIVGIVTSVAIPSYLQARKSANMEMVRQHMRQVGEKLTEIVGKSGKFPKQEDWWETMKTSADPDEQAITASLSAIDNLCYTTDEYSTNTARTSYRFCSAPKPDSCGNNAGNKRFCVHYDAQMSALFAPGVVGEVGMYDNIQQQPMEWMSPFAENWTTLANGTASVASKINSIADVAKWLELKAMQEYFDYYEDHGHAPSYQLWQDILSKTSYARNIYFQGNDGEWLTQIGDHLQSQGITMIVNKNPTNSIDYVNSEIDFYWETYGGPPSSWPYSSSRNLSYISEGANYYQISYEFNRPPLEQETKAEYVATNPWVQEYCQRNDCSGMGFGS</sequence>
<evidence type="ECO:0008006" key="9">
    <source>
        <dbReference type="Google" id="ProtNLM"/>
    </source>
</evidence>
<evidence type="ECO:0000313" key="8">
    <source>
        <dbReference type="Proteomes" id="UP000178187"/>
    </source>
</evidence>